<dbReference type="PANTHER" id="PTHR23235:SF142">
    <property type="entry name" value="ZINC FINGER PROTEIN 384"/>
    <property type="match status" value="1"/>
</dbReference>
<evidence type="ECO:0000256" key="2">
    <source>
        <dbReference type="ARBA" id="ARBA00022737"/>
    </source>
</evidence>
<evidence type="ECO:0000256" key="6">
    <source>
        <dbReference type="PROSITE-ProRule" id="PRU00042"/>
    </source>
</evidence>
<feature type="domain" description="C2H2-type" evidence="8">
    <location>
        <begin position="455"/>
        <end position="482"/>
    </location>
</feature>
<evidence type="ECO:0000256" key="1">
    <source>
        <dbReference type="ARBA" id="ARBA00022723"/>
    </source>
</evidence>
<dbReference type="PANTHER" id="PTHR23235">
    <property type="entry name" value="KRUEPPEL-LIKE TRANSCRIPTION FACTOR"/>
    <property type="match status" value="1"/>
</dbReference>
<dbReference type="Gene3D" id="3.30.160.60">
    <property type="entry name" value="Classic Zinc Finger"/>
    <property type="match status" value="9"/>
</dbReference>
<feature type="domain" description="C2H2-type" evidence="8">
    <location>
        <begin position="399"/>
        <end position="426"/>
    </location>
</feature>
<keyword evidence="9" id="KW-1185">Reference proteome</keyword>
<evidence type="ECO:0000313" key="10">
    <source>
        <dbReference type="RefSeq" id="XP_005111461.1"/>
    </source>
</evidence>
<keyword evidence="1" id="KW-0479">Metal-binding</keyword>
<feature type="domain" description="C2H2-type" evidence="8">
    <location>
        <begin position="483"/>
        <end position="510"/>
    </location>
</feature>
<dbReference type="Pfam" id="PF00096">
    <property type="entry name" value="zf-C2H2"/>
    <property type="match status" value="4"/>
</dbReference>
<dbReference type="InterPro" id="IPR036236">
    <property type="entry name" value="Znf_C2H2_sf"/>
</dbReference>
<evidence type="ECO:0000313" key="9">
    <source>
        <dbReference type="Proteomes" id="UP000694888"/>
    </source>
</evidence>
<feature type="domain" description="C2H2-type" evidence="8">
    <location>
        <begin position="539"/>
        <end position="566"/>
    </location>
</feature>
<sequence length="570" mass="64201">MFCLVVKDEPMSSSGTRSRSRSSIDTLCLSTLKEDVKHDIIGREGESLGVDEEHHLSVKEEPRFEWPCDVKAETNDKLNVESESTLTLRHSVVKDDPICTEEEDVTTVVKPECLTDICTVKTEPLFGHFLDFGDEVKPKVENFVKEEVSEWEGPDIGEVGKTEVQVGDVEDTCAEPVFVEDHMSQTGGLLLQISNVRSLCMEQSDSPDIDVVASSSPTSTFSPDPVTSSGSVVRASWDHGKRLNGKSHMSCDSKQSMGQGPDFNHSCALSFASCINSTESSSTTPPKLYKEMGAGCQDVPRFLLRESRYSGEKPHKCNVCLEMLTELGNLQKHKRTHTRDRPYKCEVCGATFTQSKHLQRHKRTHTREKPFTCEVCGATFTRGRNLQTHKRTHTGEKHYMCEVCGATFTQGSTLRRHKRIHTGEKPYKCEVCGVTFTQGSSLQRHKRIHTREKPYKCEVCCATFTYRCNLESHKRIHTGEKPYKCEVCGATFTQGSSLQSHKRTHTREKPYKCEVCGATFTQGSSLQRHMRVHTGEKPFKCEVCGSTFIQNSQLQSHKRIHTIEKPDKYV</sequence>
<proteinExistence type="predicted"/>
<dbReference type="SMART" id="SM00355">
    <property type="entry name" value="ZnF_C2H2"/>
    <property type="match status" value="9"/>
</dbReference>
<feature type="domain" description="C2H2-type" evidence="8">
    <location>
        <begin position="511"/>
        <end position="538"/>
    </location>
</feature>
<keyword evidence="3 6" id="KW-0863">Zinc-finger</keyword>
<feature type="region of interest" description="Disordered" evidence="7">
    <location>
        <begin position="212"/>
        <end position="232"/>
    </location>
</feature>
<reference evidence="10" key="1">
    <citation type="submission" date="2025-08" db="UniProtKB">
        <authorList>
            <consortium name="RefSeq"/>
        </authorList>
    </citation>
    <scope>IDENTIFICATION</scope>
</reference>
<keyword evidence="4" id="KW-0862">Zinc</keyword>
<accession>A0ABM0K8P3</accession>
<evidence type="ECO:0000259" key="8">
    <source>
        <dbReference type="PROSITE" id="PS50157"/>
    </source>
</evidence>
<feature type="compositionally biased region" description="Low complexity" evidence="7">
    <location>
        <begin position="212"/>
        <end position="229"/>
    </location>
</feature>
<keyword evidence="2" id="KW-0677">Repeat</keyword>
<feature type="domain" description="C2H2-type" evidence="8">
    <location>
        <begin position="427"/>
        <end position="454"/>
    </location>
</feature>
<dbReference type="GeneID" id="101849095"/>
<keyword evidence="5" id="KW-0539">Nucleus</keyword>
<feature type="domain" description="C2H2-type" evidence="8">
    <location>
        <begin position="315"/>
        <end position="342"/>
    </location>
</feature>
<name>A0ABM0K8P3_APLCA</name>
<gene>
    <name evidence="10" type="primary">LOC101849095</name>
</gene>
<dbReference type="Pfam" id="PF13912">
    <property type="entry name" value="zf-C2H2_6"/>
    <property type="match status" value="1"/>
</dbReference>
<protein>
    <submittedName>
        <fullName evidence="10">Zinc finger protein 2-like isoform X1</fullName>
    </submittedName>
</protein>
<dbReference type="PROSITE" id="PS50157">
    <property type="entry name" value="ZINC_FINGER_C2H2_2"/>
    <property type="match status" value="9"/>
</dbReference>
<evidence type="ECO:0000256" key="3">
    <source>
        <dbReference type="ARBA" id="ARBA00022771"/>
    </source>
</evidence>
<dbReference type="InterPro" id="IPR013087">
    <property type="entry name" value="Znf_C2H2_type"/>
</dbReference>
<dbReference type="SUPFAM" id="SSF57667">
    <property type="entry name" value="beta-beta-alpha zinc fingers"/>
    <property type="match status" value="5"/>
</dbReference>
<dbReference type="Pfam" id="PF13465">
    <property type="entry name" value="zf-H2C2_2"/>
    <property type="match status" value="1"/>
</dbReference>
<dbReference type="PROSITE" id="PS00028">
    <property type="entry name" value="ZINC_FINGER_C2H2_1"/>
    <property type="match status" value="9"/>
</dbReference>
<dbReference type="Proteomes" id="UP000694888">
    <property type="component" value="Unplaced"/>
</dbReference>
<evidence type="ECO:0000256" key="4">
    <source>
        <dbReference type="ARBA" id="ARBA00022833"/>
    </source>
</evidence>
<feature type="domain" description="C2H2-type" evidence="8">
    <location>
        <begin position="343"/>
        <end position="370"/>
    </location>
</feature>
<evidence type="ECO:0000256" key="7">
    <source>
        <dbReference type="SAM" id="MobiDB-lite"/>
    </source>
</evidence>
<evidence type="ECO:0000256" key="5">
    <source>
        <dbReference type="ARBA" id="ARBA00023242"/>
    </source>
</evidence>
<feature type="domain" description="C2H2-type" evidence="8">
    <location>
        <begin position="371"/>
        <end position="398"/>
    </location>
</feature>
<organism evidence="9 10">
    <name type="scientific">Aplysia californica</name>
    <name type="common">California sea hare</name>
    <dbReference type="NCBI Taxonomy" id="6500"/>
    <lineage>
        <taxon>Eukaryota</taxon>
        <taxon>Metazoa</taxon>
        <taxon>Spiralia</taxon>
        <taxon>Lophotrochozoa</taxon>
        <taxon>Mollusca</taxon>
        <taxon>Gastropoda</taxon>
        <taxon>Heterobranchia</taxon>
        <taxon>Euthyneura</taxon>
        <taxon>Tectipleura</taxon>
        <taxon>Aplysiida</taxon>
        <taxon>Aplysioidea</taxon>
        <taxon>Aplysiidae</taxon>
        <taxon>Aplysia</taxon>
    </lineage>
</organism>
<dbReference type="RefSeq" id="XP_005111461.1">
    <property type="nucleotide sequence ID" value="XM_005111404.3"/>
</dbReference>